<dbReference type="Gene3D" id="3.40.50.1240">
    <property type="entry name" value="Phosphoglycerate mutase-like"/>
    <property type="match status" value="1"/>
</dbReference>
<dbReference type="STRING" id="1675527.AIOL_001354"/>
<dbReference type="GO" id="GO:0005737">
    <property type="term" value="C:cytoplasm"/>
    <property type="evidence" value="ECO:0007669"/>
    <property type="project" value="TreeGrafter"/>
</dbReference>
<feature type="binding site" evidence="2">
    <location>
        <begin position="12"/>
        <end position="19"/>
    </location>
    <ligand>
        <name>substrate</name>
    </ligand>
</feature>
<name>A0A0J9E0D5_9RHOB</name>
<sequence>MKNDWPELFVLRHGQTEWNAAGRHQGRLDSPLTETGLAQAAAQGRLLRDAGLADRGVRAFASPQGRAWRTAEIALAAVGLTPVADDRLMEVGFGAWEGKTRAEIEAGWPWSDDIQDLMEWTFSAPGGESYDAMCARLRAFLDDLDGPAVIVAHGITSRVLRGLWLGLDLPQLADLPGGQGVVYHLKGGEQVRLG</sequence>
<dbReference type="AlphaFoldDB" id="A0A0J9E0D5"/>
<organism evidence="3 4">
    <name type="scientific">Candidatus Rhodobacter oscarellae</name>
    <dbReference type="NCBI Taxonomy" id="1675527"/>
    <lineage>
        <taxon>Bacteria</taxon>
        <taxon>Pseudomonadati</taxon>
        <taxon>Pseudomonadota</taxon>
        <taxon>Alphaproteobacteria</taxon>
        <taxon>Rhodobacterales</taxon>
        <taxon>Rhodobacter group</taxon>
        <taxon>Rhodobacter</taxon>
    </lineage>
</organism>
<dbReference type="GO" id="GO:0016791">
    <property type="term" value="F:phosphatase activity"/>
    <property type="evidence" value="ECO:0007669"/>
    <property type="project" value="TreeGrafter"/>
</dbReference>
<dbReference type="SUPFAM" id="SSF53254">
    <property type="entry name" value="Phosphoglycerate mutase-like"/>
    <property type="match status" value="1"/>
</dbReference>
<dbReference type="PIRSF" id="PIRSF000709">
    <property type="entry name" value="6PFK_2-Ptase"/>
    <property type="match status" value="1"/>
</dbReference>
<dbReference type="InterPro" id="IPR029033">
    <property type="entry name" value="His_PPase_superfam"/>
</dbReference>
<dbReference type="SMART" id="SM00855">
    <property type="entry name" value="PGAM"/>
    <property type="match status" value="1"/>
</dbReference>
<dbReference type="Pfam" id="PF00300">
    <property type="entry name" value="His_Phos_1"/>
    <property type="match status" value="1"/>
</dbReference>
<dbReference type="PROSITE" id="PS00175">
    <property type="entry name" value="PG_MUTASE"/>
    <property type="match status" value="1"/>
</dbReference>
<dbReference type="RefSeq" id="WP_049642295.1">
    <property type="nucleotide sequence ID" value="NZ_LFTY01000002.1"/>
</dbReference>
<comment type="caution">
    <text evidence="3">The sequence shown here is derived from an EMBL/GenBank/DDBJ whole genome shotgun (WGS) entry which is preliminary data.</text>
</comment>
<reference evidence="3 4" key="1">
    <citation type="submission" date="2015-06" db="EMBL/GenBank/DDBJ databases">
        <title>Draft genome sequence of an Alphaproteobacteria species associated to the Mediterranean sponge Oscarella lobularis.</title>
        <authorList>
            <person name="Jourda C."/>
            <person name="Santini S."/>
            <person name="Claverie J.-M."/>
        </authorList>
    </citation>
    <scope>NUCLEOTIDE SEQUENCE [LARGE SCALE GENOMIC DNA]</scope>
    <source>
        <strain evidence="3">IGS</strain>
    </source>
</reference>
<feature type="binding site" evidence="2">
    <location>
        <position position="66"/>
    </location>
    <ligand>
        <name>substrate</name>
    </ligand>
</feature>
<dbReference type="InterPro" id="IPR050275">
    <property type="entry name" value="PGM_Phosphatase"/>
</dbReference>
<evidence type="ECO:0000256" key="2">
    <source>
        <dbReference type="PIRSR" id="PIRSR613078-2"/>
    </source>
</evidence>
<evidence type="ECO:0000313" key="3">
    <source>
        <dbReference type="EMBL" id="KMW56401.1"/>
    </source>
</evidence>
<proteinExistence type="predicted"/>
<dbReference type="PANTHER" id="PTHR48100:SF59">
    <property type="entry name" value="ADENOSYLCOBALAMIN_ALPHA-RIBAZOLE PHOSPHATASE"/>
    <property type="match status" value="1"/>
</dbReference>
<keyword evidence="4" id="KW-1185">Reference proteome</keyword>
<dbReference type="EMBL" id="LFTY01000002">
    <property type="protein sequence ID" value="KMW56401.1"/>
    <property type="molecule type" value="Genomic_DNA"/>
</dbReference>
<protein>
    <submittedName>
        <fullName evidence="3">Phosphoglycerate mutase family 4</fullName>
    </submittedName>
</protein>
<evidence type="ECO:0000256" key="1">
    <source>
        <dbReference type="PIRSR" id="PIRSR613078-1"/>
    </source>
</evidence>
<dbReference type="OrthoDB" id="9781415at2"/>
<dbReference type="InterPro" id="IPR001345">
    <property type="entry name" value="PG/BPGM_mutase_AS"/>
</dbReference>
<dbReference type="InterPro" id="IPR013078">
    <property type="entry name" value="His_Pase_superF_clade-1"/>
</dbReference>
<dbReference type="PATRIC" id="fig|1675527.3.peg.1437"/>
<feature type="active site" description="Tele-phosphohistidine intermediate" evidence="1">
    <location>
        <position position="13"/>
    </location>
</feature>
<accession>A0A0J9E0D5</accession>
<evidence type="ECO:0000313" key="4">
    <source>
        <dbReference type="Proteomes" id="UP000037178"/>
    </source>
</evidence>
<gene>
    <name evidence="3" type="ORF">AIOL_001354</name>
</gene>
<feature type="active site" description="Proton donor/acceptor" evidence="1">
    <location>
        <position position="90"/>
    </location>
</feature>
<dbReference type="CDD" id="cd07067">
    <property type="entry name" value="HP_PGM_like"/>
    <property type="match status" value="1"/>
</dbReference>
<dbReference type="PANTHER" id="PTHR48100">
    <property type="entry name" value="BROAD-SPECIFICITY PHOSPHATASE YOR283W-RELATED"/>
    <property type="match status" value="1"/>
</dbReference>
<dbReference type="Proteomes" id="UP000037178">
    <property type="component" value="Unassembled WGS sequence"/>
</dbReference>